<keyword evidence="1" id="KW-1133">Transmembrane helix</keyword>
<reference evidence="2 3" key="1">
    <citation type="journal article" date="2016" name="Antonie Van Leeuwenhoek">
        <title>Bacillus depressus sp. nov., isolated from soil of a sunflower field.</title>
        <authorList>
            <person name="Wei X."/>
            <person name="Xin D."/>
            <person name="Xin Y."/>
            <person name="Zhang H."/>
            <person name="Wang T."/>
            <person name="Zhang J."/>
        </authorList>
    </citation>
    <scope>NUCLEOTIDE SEQUENCE [LARGE SCALE GENOMIC DNA]</scope>
    <source>
        <strain evidence="2 3">BZ1</strain>
    </source>
</reference>
<dbReference type="AlphaFoldDB" id="A0A6L3V2J4"/>
<dbReference type="Proteomes" id="UP000481030">
    <property type="component" value="Unassembled WGS sequence"/>
</dbReference>
<name>A0A6L3V2J4_9BACI</name>
<dbReference type="EMBL" id="WBOS01000008">
    <property type="protein sequence ID" value="KAB2333127.1"/>
    <property type="molecule type" value="Genomic_DNA"/>
</dbReference>
<feature type="transmembrane region" description="Helical" evidence="1">
    <location>
        <begin position="6"/>
        <end position="25"/>
    </location>
</feature>
<evidence type="ECO:0000313" key="3">
    <source>
        <dbReference type="Proteomes" id="UP000481030"/>
    </source>
</evidence>
<gene>
    <name evidence="2" type="ORF">F7731_16445</name>
</gene>
<dbReference type="RefSeq" id="WP_151535888.1">
    <property type="nucleotide sequence ID" value="NZ_WBOS01000008.1"/>
</dbReference>
<keyword evidence="3" id="KW-1185">Reference proteome</keyword>
<protein>
    <recommendedName>
        <fullName evidence="4">YtxH domain-containing protein</fullName>
    </recommendedName>
</protein>
<evidence type="ECO:0000256" key="1">
    <source>
        <dbReference type="SAM" id="Phobius"/>
    </source>
</evidence>
<evidence type="ECO:0008006" key="4">
    <source>
        <dbReference type="Google" id="ProtNLM"/>
    </source>
</evidence>
<keyword evidence="1" id="KW-0472">Membrane</keyword>
<proteinExistence type="predicted"/>
<organism evidence="2 3">
    <name type="scientific">Cytobacillus depressus</name>
    <dbReference type="NCBI Taxonomy" id="1602942"/>
    <lineage>
        <taxon>Bacteria</taxon>
        <taxon>Bacillati</taxon>
        <taxon>Bacillota</taxon>
        <taxon>Bacilli</taxon>
        <taxon>Bacillales</taxon>
        <taxon>Bacillaceae</taxon>
        <taxon>Cytobacillus</taxon>
    </lineage>
</organism>
<accession>A0A6L3V2J4</accession>
<comment type="caution">
    <text evidence="2">The sequence shown here is derived from an EMBL/GenBank/DDBJ whole genome shotgun (WGS) entry which is preliminary data.</text>
</comment>
<sequence length="91" mass="10039">MKRALSIGMGSVMIAGIGASAAVWLSSKPNRLKAENLLRDWKRKIIPSPLDKSNILPVEKAGNPHPQDIEDNAMVSEGALYSVKYYNQKMQ</sequence>
<keyword evidence="1" id="KW-0812">Transmembrane</keyword>
<evidence type="ECO:0000313" key="2">
    <source>
        <dbReference type="EMBL" id="KAB2333127.1"/>
    </source>
</evidence>
<dbReference type="OrthoDB" id="2390014at2"/>